<dbReference type="Gene3D" id="3.20.20.380">
    <property type="entry name" value="Copper homeostasis (CutC) domain"/>
    <property type="match status" value="1"/>
</dbReference>
<dbReference type="HAMAP" id="MF_00795">
    <property type="entry name" value="CutC"/>
    <property type="match status" value="1"/>
</dbReference>
<evidence type="ECO:0000313" key="3">
    <source>
        <dbReference type="EMBL" id="VVD03700.1"/>
    </source>
</evidence>
<sequence>MSRQCQFGWPNDPISRIRLEVCIDSLESAINAIWGGAHEIEVCSSLTEGGLTPSAGLITEVIKKVNEIHNEVAEESIEHHEKSQITKINVMIRCRGGADFCYTEHEISTMLADIALFKEMPIDRFVFGALTDDKEVDVDTCLRVISAASPIPLTFHRAFDLCGNPEISIQKLVNLGFDRLLTSGQQGSAVELNAVDLIRRLHQKYSDKIEIMPGSGVNSGNVAVFVAMGCTIVHSSCKKRRSGGYVTNDLGMGSTEMFVTDENIVRDMVRSITNCKGTS</sequence>
<evidence type="ECO:0000256" key="2">
    <source>
        <dbReference type="ARBA" id="ARBA00019014"/>
    </source>
</evidence>
<dbReference type="InterPro" id="IPR036822">
    <property type="entry name" value="CutC-like_dom_sf"/>
</dbReference>
<name>A0A5E4R099_9NEOP</name>
<dbReference type="GO" id="GO:0005507">
    <property type="term" value="F:copper ion binding"/>
    <property type="evidence" value="ECO:0007669"/>
    <property type="project" value="TreeGrafter"/>
</dbReference>
<dbReference type="AlphaFoldDB" id="A0A5E4R099"/>
<proteinExistence type="inferred from homology"/>
<evidence type="ECO:0000256" key="1">
    <source>
        <dbReference type="ARBA" id="ARBA00007768"/>
    </source>
</evidence>
<evidence type="ECO:0000313" key="4">
    <source>
        <dbReference type="Proteomes" id="UP000324832"/>
    </source>
</evidence>
<reference evidence="3 4" key="1">
    <citation type="submission" date="2017-07" db="EMBL/GenBank/DDBJ databases">
        <authorList>
            <person name="Talla V."/>
            <person name="Backstrom N."/>
        </authorList>
    </citation>
    <scope>NUCLEOTIDE SEQUENCE [LARGE SCALE GENOMIC DNA]</scope>
</reference>
<accession>A0A5E4R099</accession>
<dbReference type="EMBL" id="FZQP02006793">
    <property type="protein sequence ID" value="VVD03700.1"/>
    <property type="molecule type" value="Genomic_DNA"/>
</dbReference>
<dbReference type="Pfam" id="PF03932">
    <property type="entry name" value="CutC"/>
    <property type="match status" value="1"/>
</dbReference>
<keyword evidence="4" id="KW-1185">Reference proteome</keyword>
<comment type="similarity">
    <text evidence="1">Belongs to the CutC family.</text>
</comment>
<protein>
    <recommendedName>
        <fullName evidence="2">Copper homeostasis protein cutC homolog</fullName>
    </recommendedName>
</protein>
<dbReference type="PANTHER" id="PTHR12598:SF0">
    <property type="entry name" value="COPPER HOMEOSTASIS PROTEIN CUTC HOMOLOG"/>
    <property type="match status" value="1"/>
</dbReference>
<dbReference type="Proteomes" id="UP000324832">
    <property type="component" value="Unassembled WGS sequence"/>
</dbReference>
<gene>
    <name evidence="3" type="ORF">LSINAPIS_LOCUS13638</name>
</gene>
<dbReference type="InterPro" id="IPR005627">
    <property type="entry name" value="CutC-like"/>
</dbReference>
<organism evidence="3 4">
    <name type="scientific">Leptidea sinapis</name>
    <dbReference type="NCBI Taxonomy" id="189913"/>
    <lineage>
        <taxon>Eukaryota</taxon>
        <taxon>Metazoa</taxon>
        <taxon>Ecdysozoa</taxon>
        <taxon>Arthropoda</taxon>
        <taxon>Hexapoda</taxon>
        <taxon>Insecta</taxon>
        <taxon>Pterygota</taxon>
        <taxon>Neoptera</taxon>
        <taxon>Endopterygota</taxon>
        <taxon>Lepidoptera</taxon>
        <taxon>Glossata</taxon>
        <taxon>Ditrysia</taxon>
        <taxon>Papilionoidea</taxon>
        <taxon>Pieridae</taxon>
        <taxon>Dismorphiinae</taxon>
        <taxon>Leptidea</taxon>
    </lineage>
</organism>
<dbReference type="PANTHER" id="PTHR12598">
    <property type="entry name" value="COPPER HOMEOSTASIS PROTEIN CUTC"/>
    <property type="match status" value="1"/>
</dbReference>
<dbReference type="SUPFAM" id="SSF110395">
    <property type="entry name" value="CutC-like"/>
    <property type="match status" value="1"/>
</dbReference>